<feature type="compositionally biased region" description="Basic and acidic residues" evidence="1">
    <location>
        <begin position="14"/>
        <end position="38"/>
    </location>
</feature>
<evidence type="ECO:0000256" key="1">
    <source>
        <dbReference type="SAM" id="MobiDB-lite"/>
    </source>
</evidence>
<dbReference type="EMBL" id="CP019236">
    <property type="protein sequence ID" value="APW40516.1"/>
    <property type="molecule type" value="Genomic_DNA"/>
</dbReference>
<dbReference type="KEGG" id="rhy:RD110_06535"/>
<sequence>MPGPDQPSTTSDAPSKDWTEKVKAAEDKPPEPPKEPISKKLLDFLQTLWRAGGQAIDVVENTNQVLNKPKASDEPLTYSDPSVKKSSSI</sequence>
<dbReference type="AlphaFoldDB" id="A0A1P8K3E5"/>
<evidence type="ECO:0000313" key="3">
    <source>
        <dbReference type="Proteomes" id="UP000186609"/>
    </source>
</evidence>
<keyword evidence="3" id="KW-1185">Reference proteome</keyword>
<protein>
    <submittedName>
        <fullName evidence="2">Uncharacterized protein</fullName>
    </submittedName>
</protein>
<accession>A0A1P8K3E5</accession>
<reference evidence="2 3" key="1">
    <citation type="submission" date="2017-01" db="EMBL/GenBank/DDBJ databases">
        <authorList>
            <person name="Mah S.A."/>
            <person name="Swanson W.J."/>
            <person name="Moy G.W."/>
            <person name="Vacquier V.D."/>
        </authorList>
    </citation>
    <scope>NUCLEOTIDE SEQUENCE [LARGE SCALE GENOMIC DNA]</scope>
    <source>
        <strain evidence="2 3">DCY110</strain>
    </source>
</reference>
<name>A0A1P8K3E5_9BURK</name>
<feature type="region of interest" description="Disordered" evidence="1">
    <location>
        <begin position="68"/>
        <end position="89"/>
    </location>
</feature>
<organism evidence="2 3">
    <name type="scientific">Rhodoferax koreensis</name>
    <dbReference type="NCBI Taxonomy" id="1842727"/>
    <lineage>
        <taxon>Bacteria</taxon>
        <taxon>Pseudomonadati</taxon>
        <taxon>Pseudomonadota</taxon>
        <taxon>Betaproteobacteria</taxon>
        <taxon>Burkholderiales</taxon>
        <taxon>Comamonadaceae</taxon>
        <taxon>Rhodoferax</taxon>
    </lineage>
</organism>
<gene>
    <name evidence="2" type="ORF">RD110_06535</name>
</gene>
<proteinExistence type="predicted"/>
<dbReference type="Proteomes" id="UP000186609">
    <property type="component" value="Chromosome"/>
</dbReference>
<evidence type="ECO:0000313" key="2">
    <source>
        <dbReference type="EMBL" id="APW40516.1"/>
    </source>
</evidence>
<feature type="compositionally biased region" description="Polar residues" evidence="1">
    <location>
        <begin position="1"/>
        <end position="13"/>
    </location>
</feature>
<feature type="region of interest" description="Disordered" evidence="1">
    <location>
        <begin position="1"/>
        <end position="38"/>
    </location>
</feature>